<feature type="compositionally biased region" description="Basic residues" evidence="1">
    <location>
        <begin position="660"/>
        <end position="669"/>
    </location>
</feature>
<evidence type="ECO:0000313" key="3">
    <source>
        <dbReference type="Proteomes" id="UP000039865"/>
    </source>
</evidence>
<sequence length="896" mass="104048">MNQSKELPSTANHSKSKYNSRAHTQSSNTSLSIAQNYIRSVQQRKDQIRAGVNVSLQSTPMSLNQIKIDTLKDAKSKQILQSNEGTPKALTEKQQQSEIQNTDAISNTQFSYQLSNRSYGSQSKYSSPNTGMKSAIQTFMKSSLNTFHQKIQKPRSSVTNNTTQNTKSFHQKYRAKHDLESKLKLIKKTDTSNTSLSRILSPFKQKLSQQQFIKSFEQQEREQYFFQQNQSNKQIKTIDIFYWEFKELNIDKITSSTIIKLALDKLSQPYMHKQYVMMSPVKVDISATPRMNQTKEEQYQSLKSNINEFLQQKQLPLLSNDNDITFDKPKVIGYEDFKKLLQHLQLIEYGTNDPRQDYTLGQIWLQELNSSYQCDLHNILTFIAGILNINTNQVLTKKEEIQQFEQKESCMAFKQNGFGKFLNQDKLNECYKKYEYMSKLRESKLPPPVSQETQNKDSQQDLRVIEFDALQSLNEDKQSALSLNYASPNKGYQTMANGNSPKNKSRRASINSREKSFRKIEINLVDYVSERQQKILDEQIKIQMIQPKENLVMPIIQIDQWGAGSSRSQKKEQNYQDITQLLEELKNENYPKIDLSNILEDNDALQEGVINPKKHNERKQRLGNTKKSVQVSKSHVQKLDMSRTSKHADRKLAVPESKQHMLRKQHTGGRARDNSPLYMNDGFEVESNKISNPNEGSSQKNLSTKDNHLIELKHPDHFLREVSMITNSMFGDLNTKTQNDFIEDNSFQKQNSMCSKQLSEIINKKLLNEETNVLKNRPLFFLDVKIPPDMSPQKIIFYERDSPKQLATRFIELHKLNDKMIPILEKQLRSKMDDAFQLKRESMNPNNFKYVQTGDPFAKKYSEDLQIVNKFKGFKVLGNAEKRPLPKIRNVSDDEW</sequence>
<name>A0A078AAS2_STYLE</name>
<feature type="compositionally biased region" description="Polar residues" evidence="1">
    <location>
        <begin position="21"/>
        <end position="30"/>
    </location>
</feature>
<dbReference type="EMBL" id="CCKQ01006553">
    <property type="protein sequence ID" value="CDW77873.1"/>
    <property type="molecule type" value="Genomic_DNA"/>
</dbReference>
<feature type="compositionally biased region" description="Basic and acidic residues" evidence="1">
    <location>
        <begin position="637"/>
        <end position="659"/>
    </location>
</feature>
<feature type="region of interest" description="Disordered" evidence="1">
    <location>
        <begin position="1"/>
        <end position="30"/>
    </location>
</feature>
<feature type="compositionally biased region" description="Polar residues" evidence="1">
    <location>
        <begin position="491"/>
        <end position="502"/>
    </location>
</feature>
<feature type="compositionally biased region" description="Polar residues" evidence="1">
    <location>
        <begin position="150"/>
        <end position="168"/>
    </location>
</feature>
<feature type="compositionally biased region" description="Polar residues" evidence="1">
    <location>
        <begin position="622"/>
        <end position="634"/>
    </location>
</feature>
<feature type="compositionally biased region" description="Polar residues" evidence="1">
    <location>
        <begin position="1"/>
        <end position="13"/>
    </location>
</feature>
<evidence type="ECO:0000256" key="1">
    <source>
        <dbReference type="SAM" id="MobiDB-lite"/>
    </source>
</evidence>
<proteinExistence type="predicted"/>
<gene>
    <name evidence="2" type="primary">Contig7206.g7715</name>
    <name evidence="2" type="ORF">STYLEM_6840</name>
</gene>
<feature type="region of interest" description="Disordered" evidence="1">
    <location>
        <begin position="150"/>
        <end position="173"/>
    </location>
</feature>
<reference evidence="2 3" key="1">
    <citation type="submission" date="2014-06" db="EMBL/GenBank/DDBJ databases">
        <authorList>
            <person name="Swart Estienne"/>
        </authorList>
    </citation>
    <scope>NUCLEOTIDE SEQUENCE [LARGE SCALE GENOMIC DNA]</scope>
    <source>
        <strain evidence="2 3">130c</strain>
    </source>
</reference>
<feature type="region of interest" description="Disordered" evidence="1">
    <location>
        <begin position="491"/>
        <end position="512"/>
    </location>
</feature>
<organism evidence="2 3">
    <name type="scientific">Stylonychia lemnae</name>
    <name type="common">Ciliate</name>
    <dbReference type="NCBI Taxonomy" id="5949"/>
    <lineage>
        <taxon>Eukaryota</taxon>
        <taxon>Sar</taxon>
        <taxon>Alveolata</taxon>
        <taxon>Ciliophora</taxon>
        <taxon>Intramacronucleata</taxon>
        <taxon>Spirotrichea</taxon>
        <taxon>Stichotrichia</taxon>
        <taxon>Sporadotrichida</taxon>
        <taxon>Oxytrichidae</taxon>
        <taxon>Stylonychinae</taxon>
        <taxon>Stylonychia</taxon>
    </lineage>
</organism>
<dbReference type="InParanoid" id="A0A078AAS2"/>
<protein>
    <submittedName>
        <fullName evidence="2">Uncharacterized protein</fullName>
    </submittedName>
</protein>
<dbReference type="AlphaFoldDB" id="A0A078AAS2"/>
<keyword evidence="3" id="KW-1185">Reference proteome</keyword>
<evidence type="ECO:0000313" key="2">
    <source>
        <dbReference type="EMBL" id="CDW77873.1"/>
    </source>
</evidence>
<dbReference type="Proteomes" id="UP000039865">
    <property type="component" value="Unassembled WGS sequence"/>
</dbReference>
<accession>A0A078AAS2</accession>
<feature type="region of interest" description="Disordered" evidence="1">
    <location>
        <begin position="609"/>
        <end position="677"/>
    </location>
</feature>